<dbReference type="Proteomes" id="UP000297617">
    <property type="component" value="Unassembled WGS sequence"/>
</dbReference>
<organism evidence="1 2">
    <name type="scientific">Leptospira bouyouniensis</name>
    <dbReference type="NCBI Taxonomy" id="2484911"/>
    <lineage>
        <taxon>Bacteria</taxon>
        <taxon>Pseudomonadati</taxon>
        <taxon>Spirochaetota</taxon>
        <taxon>Spirochaetia</taxon>
        <taxon>Leptospirales</taxon>
        <taxon>Leptospiraceae</taxon>
        <taxon>Leptospira</taxon>
    </lineage>
</organism>
<sequence>MLKKISKFFKKIIFISLIMLLHISSNDCKLNLNNPSDPRSKSYFETLLTNFFLNSICDPRVRGSVKLGSGTYSVYPYSMILLKNGNLAVSAGVFEDVTWNGRVGGIQNSYSGTIGTTMNLIFFIVNGKTFQIEWLDYLGPTSSTSQEVNFVPIAEMSNGDIIVYTNVNGIAQGTPLSPKANTDAFFVARYTQKGNRIWHTYLDQPANSFRLNQFAMVVDTNDFIHLFFVHNTQVANSPDTTGFIEFPAAKVATTSTNVSQSEIGWAILNSNGTPSTQTYLPSVDSIEIATAELGPNQNIYLGGNGLDNFVGFSTHPLPSYRRPMLANLSIPNHSVQSVNFLGNSETSSNNGDINEIVKGNDGIFASGNVDGNFGNPIHPYQFFNSGNPRNHIYLKFDWNGNLIWNQFVGSTKTNVLEFFPKITYISFFDEFRGNILSPINGTRFTGLDALSYGNGINELQDVTFRIRGWDGRYQSVYYETNVAVTPPPNVLVDYNVKYLNVCNGRIAKLVRYLNYPAEEGFMEVSTRPSFEEP</sequence>
<reference evidence="2" key="1">
    <citation type="journal article" date="2019" name="PLoS Negl. Trop. Dis.">
        <title>Revisiting the worldwide diversity of Leptospira species in the environment.</title>
        <authorList>
            <person name="Vincent A.T."/>
            <person name="Schiettekatte O."/>
            <person name="Bourhy P."/>
            <person name="Veyrier F.J."/>
            <person name="Picardeau M."/>
        </authorList>
    </citation>
    <scope>NUCLEOTIDE SEQUENCE [LARGE SCALE GENOMIC DNA]</scope>
    <source>
        <strain evidence="2">201800295</strain>
    </source>
</reference>
<keyword evidence="2" id="KW-1185">Reference proteome</keyword>
<gene>
    <name evidence="1" type="ORF">EHQ10_03980</name>
</gene>
<evidence type="ECO:0000313" key="1">
    <source>
        <dbReference type="EMBL" id="TGK52912.1"/>
    </source>
</evidence>
<name>A0ABY2LC78_9LEPT</name>
<evidence type="ECO:0000313" key="2">
    <source>
        <dbReference type="Proteomes" id="UP000297617"/>
    </source>
</evidence>
<dbReference type="EMBL" id="RQFD01000003">
    <property type="protein sequence ID" value="TGK52912.1"/>
    <property type="molecule type" value="Genomic_DNA"/>
</dbReference>
<accession>A0ABY2LC78</accession>
<comment type="caution">
    <text evidence="1">The sequence shown here is derived from an EMBL/GenBank/DDBJ whole genome shotgun (WGS) entry which is preliminary data.</text>
</comment>
<protein>
    <submittedName>
        <fullName evidence="1">Uncharacterized protein</fullName>
    </submittedName>
</protein>
<proteinExistence type="predicted"/>